<keyword evidence="5" id="KW-1185">Reference proteome</keyword>
<dbReference type="InterPro" id="IPR026444">
    <property type="entry name" value="Secre_tail"/>
</dbReference>
<protein>
    <submittedName>
        <fullName evidence="4">Putative secreted protein (Por secretion system target)</fullName>
    </submittedName>
</protein>
<dbReference type="Proteomes" id="UP000295455">
    <property type="component" value="Unassembled WGS sequence"/>
</dbReference>
<evidence type="ECO:0000256" key="2">
    <source>
        <dbReference type="SAM" id="SignalP"/>
    </source>
</evidence>
<sequence length="277" mass="30382">MKKITQVSMLFVALFFMNVNLNAQSADFEFLFDTDGDTEGFIGGTVAQGALKFDYGSNVKRFDYAPTTGTSPLRLDKTNFPYLAMQLSAVPNTRHYVFIDVDGIGQGWYLDKGNPITDPDLIAQNIIFYDMAGENFDLDNNNATPLVGLDDSGAKVIDRLLFNFYDDSGVTSVYVGWIKTFASVQAIKDYAAANPFTLGVNDVANKSLTKVISGENKIDIVKCELNAKVQVFDLLGKQVHSSVAKSTNLSIPFFNKGIYVVKISGEASVLTKKIILN</sequence>
<dbReference type="RefSeq" id="WP_132215977.1">
    <property type="nucleotide sequence ID" value="NZ_OX156936.1"/>
</dbReference>
<dbReference type="Pfam" id="PF18962">
    <property type="entry name" value="Por_Secre_tail"/>
    <property type="match status" value="1"/>
</dbReference>
<keyword evidence="1 2" id="KW-0732">Signal</keyword>
<feature type="signal peptide" evidence="2">
    <location>
        <begin position="1"/>
        <end position="25"/>
    </location>
</feature>
<feature type="chain" id="PRO_5020346121" evidence="2">
    <location>
        <begin position="26"/>
        <end position="277"/>
    </location>
</feature>
<dbReference type="AlphaFoldDB" id="A0A4R1RNX6"/>
<evidence type="ECO:0000256" key="1">
    <source>
        <dbReference type="ARBA" id="ARBA00022729"/>
    </source>
</evidence>
<feature type="domain" description="Secretion system C-terminal sorting" evidence="3">
    <location>
        <begin position="225"/>
        <end position="275"/>
    </location>
</feature>
<proteinExistence type="predicted"/>
<reference evidence="4 5" key="1">
    <citation type="submission" date="2019-03" db="EMBL/GenBank/DDBJ databases">
        <title>Genomic Encyclopedia of Type Strains, Phase IV (KMG-IV): sequencing the most valuable type-strain genomes for metagenomic binning, comparative biology and taxonomic classification.</title>
        <authorList>
            <person name="Goeker M."/>
        </authorList>
    </citation>
    <scope>NUCLEOTIDE SEQUENCE [LARGE SCALE GENOMIC DNA]</scope>
    <source>
        <strain evidence="4 5">DSM 18792</strain>
    </source>
</reference>
<comment type="caution">
    <text evidence="4">The sequence shown here is derived from an EMBL/GenBank/DDBJ whole genome shotgun (WGS) entry which is preliminary data.</text>
</comment>
<organism evidence="4 5">
    <name type="scientific">Mariniflexile fucanivorans</name>
    <dbReference type="NCBI Taxonomy" id="264023"/>
    <lineage>
        <taxon>Bacteria</taxon>
        <taxon>Pseudomonadati</taxon>
        <taxon>Bacteroidota</taxon>
        <taxon>Flavobacteriia</taxon>
        <taxon>Flavobacteriales</taxon>
        <taxon>Flavobacteriaceae</taxon>
        <taxon>Mariniflexile</taxon>
    </lineage>
</organism>
<dbReference type="EMBL" id="SLUP01000002">
    <property type="protein sequence ID" value="TCL67879.1"/>
    <property type="molecule type" value="Genomic_DNA"/>
</dbReference>
<evidence type="ECO:0000313" key="5">
    <source>
        <dbReference type="Proteomes" id="UP000295455"/>
    </source>
</evidence>
<dbReference type="OrthoDB" id="1415098at2"/>
<dbReference type="NCBIfam" id="TIGR04183">
    <property type="entry name" value="Por_Secre_tail"/>
    <property type="match status" value="1"/>
</dbReference>
<accession>A0A4R1RNX6</accession>
<evidence type="ECO:0000259" key="3">
    <source>
        <dbReference type="Pfam" id="PF18962"/>
    </source>
</evidence>
<gene>
    <name evidence="4" type="ORF">EV196_102442</name>
</gene>
<name>A0A4R1RNX6_9FLAO</name>
<evidence type="ECO:0000313" key="4">
    <source>
        <dbReference type="EMBL" id="TCL67879.1"/>
    </source>
</evidence>